<reference evidence="1 2" key="1">
    <citation type="submission" date="2019-07" db="EMBL/GenBank/DDBJ databases">
        <title>Draft genome for Aliikangiella sp. M105.</title>
        <authorList>
            <person name="Wang G."/>
        </authorList>
    </citation>
    <scope>NUCLEOTIDE SEQUENCE [LARGE SCALE GENOMIC DNA]</scope>
    <source>
        <strain evidence="1 2">M105</strain>
    </source>
</reference>
<evidence type="ECO:0000313" key="1">
    <source>
        <dbReference type="EMBL" id="TQV84996.1"/>
    </source>
</evidence>
<dbReference type="Proteomes" id="UP000315439">
    <property type="component" value="Unassembled WGS sequence"/>
</dbReference>
<comment type="caution">
    <text evidence="1">The sequence shown here is derived from an EMBL/GenBank/DDBJ whole genome shotgun (WGS) entry which is preliminary data.</text>
</comment>
<dbReference type="GO" id="GO:0016226">
    <property type="term" value="P:iron-sulfur cluster assembly"/>
    <property type="evidence" value="ECO:0007669"/>
    <property type="project" value="TreeGrafter"/>
</dbReference>
<evidence type="ECO:0000313" key="2">
    <source>
        <dbReference type="Proteomes" id="UP000315439"/>
    </source>
</evidence>
<dbReference type="SUPFAM" id="SSF103025">
    <property type="entry name" value="Folate-binding domain"/>
    <property type="match status" value="1"/>
</dbReference>
<dbReference type="PANTHER" id="PTHR22602">
    <property type="entry name" value="TRANSFERASE CAF17, MITOCHONDRIAL-RELATED"/>
    <property type="match status" value="1"/>
</dbReference>
<dbReference type="NCBIfam" id="TIGR03317">
    <property type="entry name" value="ygfZ_signature"/>
    <property type="match status" value="1"/>
</dbReference>
<dbReference type="OrthoDB" id="9796287at2"/>
<organism evidence="1 2">
    <name type="scientific">Aliikangiella coralliicola</name>
    <dbReference type="NCBI Taxonomy" id="2592383"/>
    <lineage>
        <taxon>Bacteria</taxon>
        <taxon>Pseudomonadati</taxon>
        <taxon>Pseudomonadota</taxon>
        <taxon>Gammaproteobacteria</taxon>
        <taxon>Oceanospirillales</taxon>
        <taxon>Pleioneaceae</taxon>
        <taxon>Aliikangiella</taxon>
    </lineage>
</organism>
<dbReference type="Gene3D" id="2.40.30.160">
    <property type="match status" value="1"/>
</dbReference>
<sequence length="315" mass="35003">MTSHDELIGNQTRLESFGTFEISGVDAARFLQGQITINTDSIVENKLSLAAVCNPQGRCVAVFFATKKPGASTQEAANQDTLSQNESNHDSFWFILPKDNIEATINHFKKYAVFFKTEINDRTDSTNIYGTITDPKNSNDSDNHKLINVTFTEPDSSIIMAVTKNAQAQAQSADQQAKTQLTEQDWLFNVASNGIPWISQASASHFLPHNLNLPTLEAVDFNKGCYTGQEVIARMQYKGKLKSHMQQFRCNVEINITTTDKIYVESQAAAEVICGATNHNGTSTLLALAKDRYLDAKIFRLNDENGPILELVNYH</sequence>
<gene>
    <name evidence="1" type="ORF">FLL46_21645</name>
</gene>
<dbReference type="Gene3D" id="3.30.70.1400">
    <property type="entry name" value="Aminomethyltransferase beta-barrel domains"/>
    <property type="match status" value="1"/>
</dbReference>
<dbReference type="EMBL" id="VIKS01000013">
    <property type="protein sequence ID" value="TQV84996.1"/>
    <property type="molecule type" value="Genomic_DNA"/>
</dbReference>
<protein>
    <recommendedName>
        <fullName evidence="3">Folate-binding protein YgfZ</fullName>
    </recommendedName>
</protein>
<accession>A0A545U6A5</accession>
<keyword evidence="2" id="KW-1185">Reference proteome</keyword>
<evidence type="ECO:0008006" key="3">
    <source>
        <dbReference type="Google" id="ProtNLM"/>
    </source>
</evidence>
<dbReference type="AlphaFoldDB" id="A0A545U6A5"/>
<dbReference type="InterPro" id="IPR017703">
    <property type="entry name" value="YgfZ/GCV_T_CS"/>
</dbReference>
<dbReference type="InterPro" id="IPR045179">
    <property type="entry name" value="YgfZ/GcvT"/>
</dbReference>
<proteinExistence type="predicted"/>
<dbReference type="RefSeq" id="WP_142933631.1">
    <property type="nucleotide sequence ID" value="NZ_ML660169.1"/>
</dbReference>
<name>A0A545U6A5_9GAMM</name>
<dbReference type="PANTHER" id="PTHR22602:SF0">
    <property type="entry name" value="TRANSFERASE CAF17, MITOCHONDRIAL-RELATED"/>
    <property type="match status" value="1"/>
</dbReference>